<organism evidence="2 3">
    <name type="scientific">Rozella allomycis (strain CSF55)</name>
    <dbReference type="NCBI Taxonomy" id="988480"/>
    <lineage>
        <taxon>Eukaryota</taxon>
        <taxon>Fungi</taxon>
        <taxon>Fungi incertae sedis</taxon>
        <taxon>Cryptomycota</taxon>
        <taxon>Cryptomycota incertae sedis</taxon>
        <taxon>Rozella</taxon>
    </lineage>
</organism>
<protein>
    <submittedName>
        <fullName evidence="2">Uncharacterized protein</fullName>
    </submittedName>
</protein>
<dbReference type="AlphaFoldDB" id="A0A4P9YLN8"/>
<accession>A0A4P9YLN8</accession>
<gene>
    <name evidence="2" type="ORF">ROZALSC1DRAFT_27955</name>
</gene>
<sequence>MIVMHRNAFAMHVNRHLSQRYSNYSRKTQTIVEERPVEEATNPTSGVMVSKKPNPALANMFTTTNRQTYQNKSNTYFNYFKPVPQVMFLVDEQERRVRHVARSWSYKTYKIWQKILFLIVSLGCSWVYIFMKYRDPFLPNKLAKALEENADAKFILGDNIKVVGEIGQFQWIGGSGIFLTKVQSENGEALVEMLGKKEKDAYGQYQWKMTRTTIYKDKYKFKIYNESGPKYEKMVKEAQEKFERIQREGTGADSGELFSIN</sequence>
<feature type="transmembrane region" description="Helical" evidence="1">
    <location>
        <begin position="111"/>
        <end position="131"/>
    </location>
</feature>
<evidence type="ECO:0000313" key="2">
    <source>
        <dbReference type="EMBL" id="RKP20576.1"/>
    </source>
</evidence>
<dbReference type="EMBL" id="ML005044">
    <property type="protein sequence ID" value="RKP20576.1"/>
    <property type="molecule type" value="Genomic_DNA"/>
</dbReference>
<keyword evidence="1" id="KW-0472">Membrane</keyword>
<keyword evidence="1" id="KW-0812">Transmembrane</keyword>
<proteinExistence type="predicted"/>
<evidence type="ECO:0000256" key="1">
    <source>
        <dbReference type="SAM" id="Phobius"/>
    </source>
</evidence>
<reference evidence="3" key="1">
    <citation type="journal article" date="2018" name="Nat. Microbiol.">
        <title>Leveraging single-cell genomics to expand the fungal tree of life.</title>
        <authorList>
            <person name="Ahrendt S.R."/>
            <person name="Quandt C.A."/>
            <person name="Ciobanu D."/>
            <person name="Clum A."/>
            <person name="Salamov A."/>
            <person name="Andreopoulos B."/>
            <person name="Cheng J.F."/>
            <person name="Woyke T."/>
            <person name="Pelin A."/>
            <person name="Henrissat B."/>
            <person name="Reynolds N.K."/>
            <person name="Benny G.L."/>
            <person name="Smith M.E."/>
            <person name="James T.Y."/>
            <person name="Grigoriev I.V."/>
        </authorList>
    </citation>
    <scope>NUCLEOTIDE SEQUENCE [LARGE SCALE GENOMIC DNA]</scope>
    <source>
        <strain evidence="3">CSF55</strain>
    </source>
</reference>
<evidence type="ECO:0000313" key="3">
    <source>
        <dbReference type="Proteomes" id="UP000281549"/>
    </source>
</evidence>
<name>A0A4P9YLN8_ROZAC</name>
<keyword evidence="1" id="KW-1133">Transmembrane helix</keyword>
<dbReference type="Proteomes" id="UP000281549">
    <property type="component" value="Unassembled WGS sequence"/>
</dbReference>